<dbReference type="HAMAP" id="MF_00143">
    <property type="entry name" value="UPF0114"/>
    <property type="match status" value="1"/>
</dbReference>
<evidence type="ECO:0000256" key="7">
    <source>
        <dbReference type="HAMAP-Rule" id="MF_00143"/>
    </source>
</evidence>
<reference evidence="8 9" key="1">
    <citation type="submission" date="2019-03" db="EMBL/GenBank/DDBJ databases">
        <title>Genomic Encyclopedia of Type Strains, Phase III (KMG-III): the genomes of soil and plant-associated and newly described type strains.</title>
        <authorList>
            <person name="Whitman W."/>
        </authorList>
    </citation>
    <scope>NUCLEOTIDE SEQUENCE [LARGE SCALE GENOMIC DNA]</scope>
    <source>
        <strain evidence="8 9">LMG 29544</strain>
    </source>
</reference>
<keyword evidence="5 7" id="KW-1133">Transmembrane helix</keyword>
<gene>
    <name evidence="8" type="ORF">BX592_10547</name>
</gene>
<dbReference type="GO" id="GO:0005886">
    <property type="term" value="C:plasma membrane"/>
    <property type="evidence" value="ECO:0007669"/>
    <property type="project" value="UniProtKB-SubCell"/>
</dbReference>
<proteinExistence type="inferred from homology"/>
<dbReference type="Proteomes" id="UP000295509">
    <property type="component" value="Unassembled WGS sequence"/>
</dbReference>
<accession>A0A4R8LW81</accession>
<keyword evidence="9" id="KW-1185">Reference proteome</keyword>
<dbReference type="PANTHER" id="PTHR38596:SF1">
    <property type="entry name" value="UPF0114 PROTEIN YQHA"/>
    <property type="match status" value="1"/>
</dbReference>
<feature type="transmembrane region" description="Helical" evidence="7">
    <location>
        <begin position="31"/>
        <end position="51"/>
    </location>
</feature>
<dbReference type="PANTHER" id="PTHR38596">
    <property type="entry name" value="UPF0114 PROTEIN YQHA"/>
    <property type="match status" value="1"/>
</dbReference>
<feature type="transmembrane region" description="Helical" evidence="7">
    <location>
        <begin position="71"/>
        <end position="92"/>
    </location>
</feature>
<protein>
    <recommendedName>
        <fullName evidence="7">UPF0114 protein BX592_10547</fullName>
    </recommendedName>
</protein>
<evidence type="ECO:0000256" key="4">
    <source>
        <dbReference type="ARBA" id="ARBA00022692"/>
    </source>
</evidence>
<keyword evidence="6 7" id="KW-0472">Membrane</keyword>
<dbReference type="Pfam" id="PF03350">
    <property type="entry name" value="UPF0114"/>
    <property type="match status" value="1"/>
</dbReference>
<dbReference type="InterPro" id="IPR020761">
    <property type="entry name" value="UPF0114_bac"/>
</dbReference>
<comment type="subcellular location">
    <subcellularLocation>
        <location evidence="1 7">Cell membrane</location>
        <topology evidence="1 7">Multi-pass membrane protein</topology>
    </subcellularLocation>
</comment>
<evidence type="ECO:0000256" key="5">
    <source>
        <dbReference type="ARBA" id="ARBA00022989"/>
    </source>
</evidence>
<evidence type="ECO:0000256" key="1">
    <source>
        <dbReference type="ARBA" id="ARBA00004651"/>
    </source>
</evidence>
<comment type="similarity">
    <text evidence="2 7">Belongs to the UPF0114 family.</text>
</comment>
<evidence type="ECO:0000256" key="3">
    <source>
        <dbReference type="ARBA" id="ARBA00022475"/>
    </source>
</evidence>
<comment type="caution">
    <text evidence="8">The sequence shown here is derived from an EMBL/GenBank/DDBJ whole genome shotgun (WGS) entry which is preliminary data.</text>
</comment>
<dbReference type="NCBIfam" id="TIGR00645">
    <property type="entry name" value="HI0507"/>
    <property type="match status" value="1"/>
</dbReference>
<organism evidence="8 9">
    <name type="scientific">Paraburkholderia rhizosphaerae</name>
    <dbReference type="NCBI Taxonomy" id="480658"/>
    <lineage>
        <taxon>Bacteria</taxon>
        <taxon>Pseudomonadati</taxon>
        <taxon>Pseudomonadota</taxon>
        <taxon>Betaproteobacteria</taxon>
        <taxon>Burkholderiales</taxon>
        <taxon>Burkholderiaceae</taxon>
        <taxon>Paraburkholderia</taxon>
    </lineage>
</organism>
<dbReference type="EMBL" id="SORE01000005">
    <property type="protein sequence ID" value="TDY52163.1"/>
    <property type="molecule type" value="Genomic_DNA"/>
</dbReference>
<keyword evidence="3 7" id="KW-1003">Cell membrane</keyword>
<feature type="transmembrane region" description="Helical" evidence="7">
    <location>
        <begin position="157"/>
        <end position="177"/>
    </location>
</feature>
<keyword evidence="4 7" id="KW-0812">Transmembrane</keyword>
<dbReference type="AlphaFoldDB" id="A0A4R8LW81"/>
<evidence type="ECO:0000256" key="2">
    <source>
        <dbReference type="ARBA" id="ARBA00005774"/>
    </source>
</evidence>
<evidence type="ECO:0000256" key="6">
    <source>
        <dbReference type="ARBA" id="ARBA00023136"/>
    </source>
</evidence>
<sequence>MQPMHPTDHTSGRAPGLAERSVERGIFASRWILAPIYVGLALSLLMLLVKFAQEFWEMASGLVASSSDDVILGVLSLIDLSLMANLLLMIIFGGYQNFVSKLELDGHVDTPDWIGNVGFSDIKLKLMASIVAISAIEVLQGFLTIEQVGTRTVMWGMAVHMTFVVSALLLALMDWIIAKSRARRTV</sequence>
<evidence type="ECO:0000313" key="8">
    <source>
        <dbReference type="EMBL" id="TDY52163.1"/>
    </source>
</evidence>
<evidence type="ECO:0000313" key="9">
    <source>
        <dbReference type="Proteomes" id="UP000295509"/>
    </source>
</evidence>
<dbReference type="InterPro" id="IPR005134">
    <property type="entry name" value="UPF0114"/>
</dbReference>
<name>A0A4R8LW81_9BURK</name>